<dbReference type="EMBL" id="JAPFFF010000004">
    <property type="protein sequence ID" value="KAK8891315.1"/>
    <property type="molecule type" value="Genomic_DNA"/>
</dbReference>
<reference evidence="4 5" key="1">
    <citation type="submission" date="2024-04" db="EMBL/GenBank/DDBJ databases">
        <title>Tritrichomonas musculus Genome.</title>
        <authorList>
            <person name="Alves-Ferreira E."/>
            <person name="Grigg M."/>
            <person name="Lorenzi H."/>
            <person name="Galac M."/>
        </authorList>
    </citation>
    <scope>NUCLEOTIDE SEQUENCE [LARGE SCALE GENOMIC DNA]</scope>
    <source>
        <strain evidence="4 5">EAF2021</strain>
    </source>
</reference>
<evidence type="ECO:0000256" key="3">
    <source>
        <dbReference type="PROSITE-ProRule" id="PRU00023"/>
    </source>
</evidence>
<protein>
    <recommendedName>
        <fullName evidence="6">Ankyrin repeat protein</fullName>
    </recommendedName>
</protein>
<gene>
    <name evidence="4" type="ORF">M9Y10_028523</name>
</gene>
<dbReference type="SUPFAM" id="SSF48403">
    <property type="entry name" value="Ankyrin repeat"/>
    <property type="match status" value="1"/>
</dbReference>
<comment type="caution">
    <text evidence="4">The sequence shown here is derived from an EMBL/GenBank/DDBJ whole genome shotgun (WGS) entry which is preliminary data.</text>
</comment>
<keyword evidence="2 3" id="KW-0040">ANK repeat</keyword>
<evidence type="ECO:0000256" key="1">
    <source>
        <dbReference type="ARBA" id="ARBA00022737"/>
    </source>
</evidence>
<proteinExistence type="predicted"/>
<dbReference type="SMART" id="SM00248">
    <property type="entry name" value="ANK"/>
    <property type="match status" value="4"/>
</dbReference>
<evidence type="ECO:0000313" key="5">
    <source>
        <dbReference type="Proteomes" id="UP001470230"/>
    </source>
</evidence>
<feature type="repeat" description="ANK" evidence="3">
    <location>
        <begin position="146"/>
        <end position="178"/>
    </location>
</feature>
<name>A0ABR2KJK1_9EUKA</name>
<dbReference type="PANTHER" id="PTHR24171">
    <property type="entry name" value="ANKYRIN REPEAT DOMAIN-CONTAINING PROTEIN 39-RELATED"/>
    <property type="match status" value="1"/>
</dbReference>
<feature type="repeat" description="ANK" evidence="3">
    <location>
        <begin position="113"/>
        <end position="145"/>
    </location>
</feature>
<sequence>MRENVKEAWQACQIDNIDALKKLVPETVSPNASTFDPTNHVHTLLMCAAAHGAINCCQYLIDQKAEKSQKNFSGYTALHWAAYTGREECLGILLGDLSNNPSSYSLVESQTEDGKTALHIAALRGHLNFIRDLISYGADINAISSNGWTALHFALTSNQKDVCQYLLSEKIKSEAPDMQGKTVFDIAEQYKRNWFMEMFEKYQKEN</sequence>
<dbReference type="InterPro" id="IPR036770">
    <property type="entry name" value="Ankyrin_rpt-contain_sf"/>
</dbReference>
<organism evidence="4 5">
    <name type="scientific">Tritrichomonas musculus</name>
    <dbReference type="NCBI Taxonomy" id="1915356"/>
    <lineage>
        <taxon>Eukaryota</taxon>
        <taxon>Metamonada</taxon>
        <taxon>Parabasalia</taxon>
        <taxon>Tritrichomonadida</taxon>
        <taxon>Tritrichomonadidae</taxon>
        <taxon>Tritrichomonas</taxon>
    </lineage>
</organism>
<evidence type="ECO:0000256" key="2">
    <source>
        <dbReference type="ARBA" id="ARBA00023043"/>
    </source>
</evidence>
<keyword evidence="1" id="KW-0677">Repeat</keyword>
<dbReference type="PROSITE" id="PS50088">
    <property type="entry name" value="ANK_REPEAT"/>
    <property type="match status" value="2"/>
</dbReference>
<keyword evidence="5" id="KW-1185">Reference proteome</keyword>
<dbReference type="Gene3D" id="1.25.40.20">
    <property type="entry name" value="Ankyrin repeat-containing domain"/>
    <property type="match status" value="2"/>
</dbReference>
<dbReference type="InterPro" id="IPR002110">
    <property type="entry name" value="Ankyrin_rpt"/>
</dbReference>
<evidence type="ECO:0000313" key="4">
    <source>
        <dbReference type="EMBL" id="KAK8891315.1"/>
    </source>
</evidence>
<dbReference type="PROSITE" id="PS50297">
    <property type="entry name" value="ANK_REP_REGION"/>
    <property type="match status" value="1"/>
</dbReference>
<evidence type="ECO:0008006" key="6">
    <source>
        <dbReference type="Google" id="ProtNLM"/>
    </source>
</evidence>
<dbReference type="Pfam" id="PF12796">
    <property type="entry name" value="Ank_2"/>
    <property type="match status" value="2"/>
</dbReference>
<dbReference type="PRINTS" id="PR01415">
    <property type="entry name" value="ANKYRIN"/>
</dbReference>
<accession>A0ABR2KJK1</accession>
<dbReference type="Proteomes" id="UP001470230">
    <property type="component" value="Unassembled WGS sequence"/>
</dbReference>